<dbReference type="InterPro" id="IPR008332">
    <property type="entry name" value="MethylG_MeTrfase_N"/>
</dbReference>
<dbReference type="AlphaFoldDB" id="A0A0M9CG97"/>
<dbReference type="GO" id="GO:0032259">
    <property type="term" value="P:methylation"/>
    <property type="evidence" value="ECO:0007669"/>
    <property type="project" value="UniProtKB-KW"/>
</dbReference>
<keyword evidence="15" id="KW-1185">Reference proteome</keyword>
<dbReference type="RefSeq" id="WP_053974020.1">
    <property type="nucleotide sequence ID" value="NZ_FNUE01000001.1"/>
</dbReference>
<comment type="caution">
    <text evidence="12">The sequence shown here is derived from an EMBL/GenBank/DDBJ whole genome shotgun (WGS) entry which is preliminary data.</text>
</comment>
<dbReference type="Proteomes" id="UP000183071">
    <property type="component" value="Unassembled WGS sequence"/>
</dbReference>
<dbReference type="Pfam" id="PF02870">
    <property type="entry name" value="Methyltransf_1N"/>
    <property type="match status" value="1"/>
</dbReference>
<evidence type="ECO:0000313" key="14">
    <source>
        <dbReference type="Proteomes" id="UP000037716"/>
    </source>
</evidence>
<evidence type="ECO:0000256" key="8">
    <source>
        <dbReference type="ARBA" id="ARBA00049348"/>
    </source>
</evidence>
<keyword evidence="6 9" id="KW-0227">DNA damage</keyword>
<evidence type="ECO:0000313" key="15">
    <source>
        <dbReference type="Proteomes" id="UP000183071"/>
    </source>
</evidence>
<dbReference type="PROSITE" id="PS00374">
    <property type="entry name" value="MGMT"/>
    <property type="match status" value="1"/>
</dbReference>
<evidence type="ECO:0000259" key="11">
    <source>
        <dbReference type="Pfam" id="PF02870"/>
    </source>
</evidence>
<evidence type="ECO:0000256" key="5">
    <source>
        <dbReference type="ARBA" id="ARBA00022679"/>
    </source>
</evidence>
<dbReference type="STRING" id="1300348.I602_1433"/>
<dbReference type="Pfam" id="PF01035">
    <property type="entry name" value="DNA_binding_1"/>
    <property type="match status" value="1"/>
</dbReference>
<dbReference type="InterPro" id="IPR014048">
    <property type="entry name" value="MethylDNA_cys_MeTrfase_DNA-bd"/>
</dbReference>
<evidence type="ECO:0000256" key="2">
    <source>
        <dbReference type="ARBA" id="ARBA00008711"/>
    </source>
</evidence>
<dbReference type="PANTHER" id="PTHR10815:SF13">
    <property type="entry name" value="METHYLATED-DNA--PROTEIN-CYSTEINE METHYLTRANSFERASE"/>
    <property type="match status" value="1"/>
</dbReference>
<comment type="miscellaneous">
    <text evidence="9">This enzyme catalyzes only one turnover and therefore is not strictly catalytic. According to one definition, an enzyme is a biocatalyst that acts repeatedly and over many reaction cycles.</text>
</comment>
<dbReference type="CDD" id="cd06445">
    <property type="entry name" value="ATase"/>
    <property type="match status" value="1"/>
</dbReference>
<accession>A0A0M9CG97</accession>
<protein>
    <recommendedName>
        <fullName evidence="9">Methylated-DNA--protein-cysteine methyltransferase</fullName>
        <ecNumber evidence="9">2.1.1.63</ecNumber>
    </recommendedName>
    <alternativeName>
        <fullName evidence="9">6-O-methylguanine-DNA methyltransferase</fullName>
        <shortName evidence="9">MGMT</shortName>
    </alternativeName>
    <alternativeName>
        <fullName evidence="9">O-6-methylguanine-DNA-alkyltransferase</fullName>
    </alternativeName>
</protein>
<dbReference type="PATRIC" id="fig|1300348.6.peg.1432"/>
<evidence type="ECO:0000259" key="10">
    <source>
        <dbReference type="Pfam" id="PF01035"/>
    </source>
</evidence>
<dbReference type="InterPro" id="IPR001497">
    <property type="entry name" value="MethylDNA_cys_MeTrfase_AS"/>
</dbReference>
<evidence type="ECO:0000313" key="12">
    <source>
        <dbReference type="EMBL" id="KOY51873.1"/>
    </source>
</evidence>
<name>A0A0M9CG97_9FLAO</name>
<reference evidence="12 14" key="1">
    <citation type="submission" date="2015-07" db="EMBL/GenBank/DDBJ databases">
        <title>Genome of Polaribacter dokdonenesis DSW-5, isolated from seawater off Dokdo in Korea.</title>
        <authorList>
            <person name="Yoon K."/>
            <person name="Song J.Y."/>
            <person name="Kim J.F."/>
        </authorList>
    </citation>
    <scope>NUCLEOTIDE SEQUENCE [LARGE SCALE GENOMIC DNA]</scope>
    <source>
        <strain evidence="12 14">DSW-5</strain>
    </source>
</reference>
<feature type="active site" description="Nucleophile; methyl group acceptor" evidence="9">
    <location>
        <position position="128"/>
    </location>
</feature>
<evidence type="ECO:0000313" key="13">
    <source>
        <dbReference type="EMBL" id="SEE01008.1"/>
    </source>
</evidence>
<comment type="similarity">
    <text evidence="2 9">Belongs to the MGMT family.</text>
</comment>
<evidence type="ECO:0000256" key="4">
    <source>
        <dbReference type="ARBA" id="ARBA00022603"/>
    </source>
</evidence>
<dbReference type="PANTHER" id="PTHR10815">
    <property type="entry name" value="METHYLATED-DNA--PROTEIN-CYSTEINE METHYLTRANSFERASE"/>
    <property type="match status" value="1"/>
</dbReference>
<comment type="subcellular location">
    <subcellularLocation>
        <location evidence="9">Cytoplasm</location>
    </subcellularLocation>
</comment>
<evidence type="ECO:0000256" key="3">
    <source>
        <dbReference type="ARBA" id="ARBA00022490"/>
    </source>
</evidence>
<dbReference type="GO" id="GO:0003908">
    <property type="term" value="F:methylated-DNA-[protein]-cysteine S-methyltransferase activity"/>
    <property type="evidence" value="ECO:0007669"/>
    <property type="project" value="UniProtKB-UniRule"/>
</dbReference>
<evidence type="ECO:0000256" key="7">
    <source>
        <dbReference type="ARBA" id="ARBA00023204"/>
    </source>
</evidence>
<dbReference type="InterPro" id="IPR036631">
    <property type="entry name" value="MGMT_N_sf"/>
</dbReference>
<feature type="domain" description="Methylguanine DNA methyltransferase ribonuclease-like" evidence="11">
    <location>
        <begin position="7"/>
        <end position="72"/>
    </location>
</feature>
<dbReference type="EMBL" id="FNUE01000001">
    <property type="protein sequence ID" value="SEE01008.1"/>
    <property type="molecule type" value="Genomic_DNA"/>
</dbReference>
<dbReference type="Proteomes" id="UP000037716">
    <property type="component" value="Unassembled WGS sequence"/>
</dbReference>
<dbReference type="NCBIfam" id="TIGR00589">
    <property type="entry name" value="ogt"/>
    <property type="match status" value="1"/>
</dbReference>
<comment type="catalytic activity">
    <reaction evidence="8 9">
        <text>a 6-O-methyl-2'-deoxyguanosine in DNA + L-cysteinyl-[protein] = S-methyl-L-cysteinyl-[protein] + a 2'-deoxyguanosine in DNA</text>
        <dbReference type="Rhea" id="RHEA:24000"/>
        <dbReference type="Rhea" id="RHEA-COMP:10131"/>
        <dbReference type="Rhea" id="RHEA-COMP:10132"/>
        <dbReference type="Rhea" id="RHEA-COMP:11367"/>
        <dbReference type="Rhea" id="RHEA-COMP:11368"/>
        <dbReference type="ChEBI" id="CHEBI:29950"/>
        <dbReference type="ChEBI" id="CHEBI:82612"/>
        <dbReference type="ChEBI" id="CHEBI:85445"/>
        <dbReference type="ChEBI" id="CHEBI:85448"/>
        <dbReference type="EC" id="2.1.1.63"/>
    </reaction>
</comment>
<dbReference type="Gene3D" id="3.30.160.70">
    <property type="entry name" value="Methylated DNA-protein cysteine methyltransferase domain"/>
    <property type="match status" value="1"/>
</dbReference>
<organism evidence="12 14">
    <name type="scientific">Polaribacter dokdonensis DSW-5</name>
    <dbReference type="NCBI Taxonomy" id="1300348"/>
    <lineage>
        <taxon>Bacteria</taxon>
        <taxon>Pseudomonadati</taxon>
        <taxon>Bacteroidota</taxon>
        <taxon>Flavobacteriia</taxon>
        <taxon>Flavobacteriales</taxon>
        <taxon>Flavobacteriaceae</taxon>
    </lineage>
</organism>
<gene>
    <name evidence="12" type="ORF">I602_1433</name>
    <name evidence="13" type="ORF">SAMN05444353_0335</name>
</gene>
<comment type="function">
    <text evidence="9">Involved in the cellular defense against the biological effects of O6-methylguanine (O6-MeG) and O4-methylthymine (O4-MeT) in DNA. Repairs the methylated nucleobase in DNA by stoichiometrically transferring the methyl group to a cysteine residue in the enzyme. This is a suicide reaction: the enzyme is irreversibly inactivated.</text>
</comment>
<keyword evidence="3 9" id="KW-0963">Cytoplasm</keyword>
<feature type="domain" description="Methylated-DNA-[protein]-cysteine S-methyltransferase DNA binding" evidence="10">
    <location>
        <begin position="78"/>
        <end position="156"/>
    </location>
</feature>
<dbReference type="Gene3D" id="1.10.10.10">
    <property type="entry name" value="Winged helix-like DNA-binding domain superfamily/Winged helix DNA-binding domain"/>
    <property type="match status" value="1"/>
</dbReference>
<dbReference type="FunFam" id="1.10.10.10:FF:000214">
    <property type="entry name" value="Methylated-DNA--protein-cysteine methyltransferase"/>
    <property type="match status" value="1"/>
</dbReference>
<keyword evidence="5 9" id="KW-0808">Transferase</keyword>
<reference evidence="13 15" key="2">
    <citation type="submission" date="2016-10" db="EMBL/GenBank/DDBJ databases">
        <authorList>
            <person name="Varghese N."/>
            <person name="Submissions S."/>
        </authorList>
    </citation>
    <scope>NUCLEOTIDE SEQUENCE [LARGE SCALE GENOMIC DNA]</scope>
    <source>
        <strain evidence="13 15">DSW-5</strain>
    </source>
</reference>
<sequence>MIETQTTYYKTPIGIAKITGDENGIQSVIVLDETKVSQNDLDADTPEILKYCVTQLEEYFKGERASFDLTVNPKGTYFQKKVWKSLLNIPFGKTRSYLEQSKVLGDAKAIRAVAAANSKNPLWIIIPCHRIIGSDGSLTGYAGGIWRKKWLLNHESPNKQQSLF</sequence>
<comment type="catalytic activity">
    <reaction evidence="1 9">
        <text>a 4-O-methyl-thymidine in DNA + L-cysteinyl-[protein] = a thymidine in DNA + S-methyl-L-cysteinyl-[protein]</text>
        <dbReference type="Rhea" id="RHEA:53428"/>
        <dbReference type="Rhea" id="RHEA-COMP:10131"/>
        <dbReference type="Rhea" id="RHEA-COMP:10132"/>
        <dbReference type="Rhea" id="RHEA-COMP:13555"/>
        <dbReference type="Rhea" id="RHEA-COMP:13556"/>
        <dbReference type="ChEBI" id="CHEBI:29950"/>
        <dbReference type="ChEBI" id="CHEBI:82612"/>
        <dbReference type="ChEBI" id="CHEBI:137386"/>
        <dbReference type="ChEBI" id="CHEBI:137387"/>
        <dbReference type="EC" id="2.1.1.63"/>
    </reaction>
</comment>
<dbReference type="InterPro" id="IPR023546">
    <property type="entry name" value="MGMT"/>
</dbReference>
<evidence type="ECO:0000256" key="6">
    <source>
        <dbReference type="ARBA" id="ARBA00022763"/>
    </source>
</evidence>
<dbReference type="OrthoDB" id="9802228at2"/>
<dbReference type="SUPFAM" id="SSF46767">
    <property type="entry name" value="Methylated DNA-protein cysteine methyltransferase, C-terminal domain"/>
    <property type="match status" value="1"/>
</dbReference>
<dbReference type="EMBL" id="LGBR01000001">
    <property type="protein sequence ID" value="KOY51873.1"/>
    <property type="molecule type" value="Genomic_DNA"/>
</dbReference>
<keyword evidence="4 9" id="KW-0489">Methyltransferase</keyword>
<evidence type="ECO:0000256" key="9">
    <source>
        <dbReference type="HAMAP-Rule" id="MF_00772"/>
    </source>
</evidence>
<dbReference type="InterPro" id="IPR036217">
    <property type="entry name" value="MethylDNA_cys_MeTrfase_DNAb"/>
</dbReference>
<proteinExistence type="inferred from homology"/>
<evidence type="ECO:0000256" key="1">
    <source>
        <dbReference type="ARBA" id="ARBA00001286"/>
    </source>
</evidence>
<dbReference type="GO" id="GO:0005737">
    <property type="term" value="C:cytoplasm"/>
    <property type="evidence" value="ECO:0007669"/>
    <property type="project" value="UniProtKB-SubCell"/>
</dbReference>
<dbReference type="GO" id="GO:0006307">
    <property type="term" value="P:DNA alkylation repair"/>
    <property type="evidence" value="ECO:0007669"/>
    <property type="project" value="UniProtKB-UniRule"/>
</dbReference>
<dbReference type="SUPFAM" id="SSF53155">
    <property type="entry name" value="Methylated DNA-protein cysteine methyltransferase domain"/>
    <property type="match status" value="1"/>
</dbReference>
<dbReference type="HAMAP" id="MF_00772">
    <property type="entry name" value="OGT"/>
    <property type="match status" value="1"/>
</dbReference>
<keyword evidence="7 9" id="KW-0234">DNA repair</keyword>
<dbReference type="InterPro" id="IPR036388">
    <property type="entry name" value="WH-like_DNA-bd_sf"/>
</dbReference>
<dbReference type="EC" id="2.1.1.63" evidence="9"/>